<protein>
    <submittedName>
        <fullName evidence="2">Uncharacterized protein</fullName>
    </submittedName>
</protein>
<evidence type="ECO:0000313" key="3">
    <source>
        <dbReference type="Proteomes" id="UP000807342"/>
    </source>
</evidence>
<feature type="region of interest" description="Disordered" evidence="1">
    <location>
        <begin position="122"/>
        <end position="145"/>
    </location>
</feature>
<feature type="compositionally biased region" description="Low complexity" evidence="1">
    <location>
        <begin position="27"/>
        <end position="36"/>
    </location>
</feature>
<comment type="caution">
    <text evidence="2">The sequence shown here is derived from an EMBL/GenBank/DDBJ whole genome shotgun (WGS) entry which is preliminary data.</text>
</comment>
<dbReference type="GO" id="GO:0000307">
    <property type="term" value="C:cyclin-dependent protein kinase holoenzyme complex"/>
    <property type="evidence" value="ECO:0007669"/>
    <property type="project" value="TreeGrafter"/>
</dbReference>
<proteinExistence type="predicted"/>
<dbReference type="PANTHER" id="PTHR15615:SF27">
    <property type="entry name" value="PHO85 CYCLIN CLG1"/>
    <property type="match status" value="1"/>
</dbReference>
<organism evidence="2 3">
    <name type="scientific">Macrolepiota fuliginosa MF-IS2</name>
    <dbReference type="NCBI Taxonomy" id="1400762"/>
    <lineage>
        <taxon>Eukaryota</taxon>
        <taxon>Fungi</taxon>
        <taxon>Dikarya</taxon>
        <taxon>Basidiomycota</taxon>
        <taxon>Agaricomycotina</taxon>
        <taxon>Agaricomycetes</taxon>
        <taxon>Agaricomycetidae</taxon>
        <taxon>Agaricales</taxon>
        <taxon>Agaricineae</taxon>
        <taxon>Agaricaceae</taxon>
        <taxon>Macrolepiota</taxon>
    </lineage>
</organism>
<dbReference type="InterPro" id="IPR013922">
    <property type="entry name" value="Cyclin_PHO80-like"/>
</dbReference>
<evidence type="ECO:0000313" key="2">
    <source>
        <dbReference type="EMBL" id="KAF9452195.1"/>
    </source>
</evidence>
<feature type="compositionally biased region" description="Basic and acidic residues" evidence="1">
    <location>
        <begin position="49"/>
        <end position="80"/>
    </location>
</feature>
<dbReference type="AlphaFoldDB" id="A0A9P5XMC4"/>
<dbReference type="CDD" id="cd20557">
    <property type="entry name" value="CYCLIN_ScPCL1-like"/>
    <property type="match status" value="1"/>
</dbReference>
<dbReference type="Proteomes" id="UP000807342">
    <property type="component" value="Unassembled WGS sequence"/>
</dbReference>
<dbReference type="OrthoDB" id="286814at2759"/>
<dbReference type="EMBL" id="MU151074">
    <property type="protein sequence ID" value="KAF9452195.1"/>
    <property type="molecule type" value="Genomic_DNA"/>
</dbReference>
<sequence>MPVPVPRFSKPPSHPVIKNKHCPPQPADLQSLSSSLPPCPTGPPPSFGTREEWIKSLPAWRRDKPRRIWEDDPRSADHPSEQGFPQGLTAAGNAPVIKGAHAEACLPPLFSQFAPTDCIVDEEDDMDSDSSMDHSHLDNQSQWTASSPLQEIEDIDIASFKQQHGTYSLLTAEHNYSSHERGAFSPAYEDRSPEDPVSSPLEPVTPFGVFVDRAVGGAQVYPPCGNTYPTEIAAQTFAFAEPKDTSHQSFAPFAVDCGDVPKEPAPAAESTNLSINAGYKKLAEPLANWVADYVWKVCTTGLSLPPPFVAHSHSPMHYAASAPPYLAGSVHSLLLSTLLQPSAVFLAIWYIIRLPVQFGPMSLGPEYNKEAAFRATLLGDPLWGADRCGMETSAPFRLVVLGCMLANKWLDDHTFSNKTWNSISNVPVSVLNKLEALALDAFSYDLSVPGHEWSQWLTHVISYHKSLSSPGHPQPISRPGSNPHAIIRKTIEEVMEASTNPALTADLPQPVFVGLEDRRREKLEKELQASEAIEIDLDEDGPLREEYVPRRRSIRNSRINEAPMPSYSNENIWERTSIDTTKHLPPPAKWSPAGDEPILRDRNRVSGHYVAVQPPHVVSYPMAYHQSHDITYNPGWNLAVYLPVKPQSGYVEFPRVPQVSQSAYNYHYVPPVALPHSRSQSLSYNQDSYQLRNHARSYSQSIFEYHCSDIRMTANDHAHTEPESHWSNGYAYSVAPSFGSLQATWLRT</sequence>
<accession>A0A9P5XMC4</accession>
<feature type="compositionally biased region" description="Pro residues" evidence="1">
    <location>
        <begin position="37"/>
        <end position="46"/>
    </location>
</feature>
<keyword evidence="3" id="KW-1185">Reference proteome</keyword>
<dbReference type="GO" id="GO:0016538">
    <property type="term" value="F:cyclin-dependent protein serine/threonine kinase regulator activity"/>
    <property type="evidence" value="ECO:0007669"/>
    <property type="project" value="TreeGrafter"/>
</dbReference>
<dbReference type="GO" id="GO:0005634">
    <property type="term" value="C:nucleus"/>
    <property type="evidence" value="ECO:0007669"/>
    <property type="project" value="TreeGrafter"/>
</dbReference>
<dbReference type="Gene3D" id="1.10.472.10">
    <property type="entry name" value="Cyclin-like"/>
    <property type="match status" value="1"/>
</dbReference>
<dbReference type="PANTHER" id="PTHR15615">
    <property type="match status" value="1"/>
</dbReference>
<feature type="region of interest" description="Disordered" evidence="1">
    <location>
        <begin position="1"/>
        <end position="91"/>
    </location>
</feature>
<evidence type="ECO:0000256" key="1">
    <source>
        <dbReference type="SAM" id="MobiDB-lite"/>
    </source>
</evidence>
<reference evidence="2" key="1">
    <citation type="submission" date="2020-11" db="EMBL/GenBank/DDBJ databases">
        <authorList>
            <consortium name="DOE Joint Genome Institute"/>
            <person name="Ahrendt S."/>
            <person name="Riley R."/>
            <person name="Andreopoulos W."/>
            <person name="Labutti K."/>
            <person name="Pangilinan J."/>
            <person name="Ruiz-Duenas F.J."/>
            <person name="Barrasa J.M."/>
            <person name="Sanchez-Garcia M."/>
            <person name="Camarero S."/>
            <person name="Miyauchi S."/>
            <person name="Serrano A."/>
            <person name="Linde D."/>
            <person name="Babiker R."/>
            <person name="Drula E."/>
            <person name="Ayuso-Fernandez I."/>
            <person name="Pacheco R."/>
            <person name="Padilla G."/>
            <person name="Ferreira P."/>
            <person name="Barriuso J."/>
            <person name="Kellner H."/>
            <person name="Castanera R."/>
            <person name="Alfaro M."/>
            <person name="Ramirez L."/>
            <person name="Pisabarro A.G."/>
            <person name="Kuo A."/>
            <person name="Tritt A."/>
            <person name="Lipzen A."/>
            <person name="He G."/>
            <person name="Yan M."/>
            <person name="Ng V."/>
            <person name="Cullen D."/>
            <person name="Martin F."/>
            <person name="Rosso M.-N."/>
            <person name="Henrissat B."/>
            <person name="Hibbett D."/>
            <person name="Martinez A.T."/>
            <person name="Grigoriev I.V."/>
        </authorList>
    </citation>
    <scope>NUCLEOTIDE SEQUENCE</scope>
    <source>
        <strain evidence="2">MF-IS2</strain>
    </source>
</reference>
<name>A0A9P5XMC4_9AGAR</name>
<gene>
    <name evidence="2" type="ORF">P691DRAFT_661531</name>
</gene>
<dbReference type="GO" id="GO:0019901">
    <property type="term" value="F:protein kinase binding"/>
    <property type="evidence" value="ECO:0007669"/>
    <property type="project" value="InterPro"/>
</dbReference>